<dbReference type="Proteomes" id="UP001209570">
    <property type="component" value="Unassembled WGS sequence"/>
</dbReference>
<evidence type="ECO:0000256" key="1">
    <source>
        <dbReference type="ARBA" id="ARBA00022441"/>
    </source>
</evidence>
<keyword evidence="5" id="KW-1185">Reference proteome</keyword>
<dbReference type="EMBL" id="JAKCXM010000516">
    <property type="protein sequence ID" value="KAJ0393221.1"/>
    <property type="molecule type" value="Genomic_DNA"/>
</dbReference>
<evidence type="ECO:0000256" key="2">
    <source>
        <dbReference type="ARBA" id="ARBA00022737"/>
    </source>
</evidence>
<dbReference type="SUPFAM" id="SSF117281">
    <property type="entry name" value="Kelch motif"/>
    <property type="match status" value="1"/>
</dbReference>
<dbReference type="Pfam" id="PF24681">
    <property type="entry name" value="Kelch_KLHDC2_KLHL20_DRC7"/>
    <property type="match status" value="1"/>
</dbReference>
<feature type="region of interest" description="Disordered" evidence="3">
    <location>
        <begin position="1"/>
        <end position="39"/>
    </location>
</feature>
<keyword evidence="1" id="KW-0880">Kelch repeat</keyword>
<keyword evidence="2" id="KW-0677">Repeat</keyword>
<evidence type="ECO:0000256" key="3">
    <source>
        <dbReference type="SAM" id="MobiDB-lite"/>
    </source>
</evidence>
<dbReference type="PANTHER" id="PTHR46093">
    <property type="entry name" value="ACYL-COA-BINDING DOMAIN-CONTAINING PROTEIN 5"/>
    <property type="match status" value="1"/>
</dbReference>
<dbReference type="PANTHER" id="PTHR46093:SF18">
    <property type="entry name" value="FIBRONECTIN TYPE-III DOMAIN-CONTAINING PROTEIN"/>
    <property type="match status" value="1"/>
</dbReference>
<evidence type="ECO:0000313" key="4">
    <source>
        <dbReference type="EMBL" id="KAJ0393221.1"/>
    </source>
</evidence>
<dbReference type="Gene3D" id="2.120.10.80">
    <property type="entry name" value="Kelch-type beta propeller"/>
    <property type="match status" value="2"/>
</dbReference>
<reference evidence="4" key="1">
    <citation type="submission" date="2021-12" db="EMBL/GenBank/DDBJ databases">
        <title>Prjna785345.</title>
        <authorList>
            <person name="Rujirawat T."/>
            <person name="Krajaejun T."/>
        </authorList>
    </citation>
    <scope>NUCLEOTIDE SEQUENCE</scope>
    <source>
        <strain evidence="4">Pi057C3</strain>
    </source>
</reference>
<dbReference type="InterPro" id="IPR015915">
    <property type="entry name" value="Kelch-typ_b-propeller"/>
</dbReference>
<feature type="region of interest" description="Disordered" evidence="3">
    <location>
        <begin position="346"/>
        <end position="377"/>
    </location>
</feature>
<organism evidence="4 5">
    <name type="scientific">Pythium insidiosum</name>
    <name type="common">Pythiosis disease agent</name>
    <dbReference type="NCBI Taxonomy" id="114742"/>
    <lineage>
        <taxon>Eukaryota</taxon>
        <taxon>Sar</taxon>
        <taxon>Stramenopiles</taxon>
        <taxon>Oomycota</taxon>
        <taxon>Peronosporomycetes</taxon>
        <taxon>Pythiales</taxon>
        <taxon>Pythiaceae</taxon>
        <taxon>Pythium</taxon>
    </lineage>
</organism>
<accession>A0AAD5Q2G3</accession>
<protein>
    <submittedName>
        <fullName evidence="4">Uncharacterized protein</fullName>
    </submittedName>
</protein>
<comment type="caution">
    <text evidence="4">The sequence shown here is derived from an EMBL/GenBank/DDBJ whole genome shotgun (WGS) entry which is preliminary data.</text>
</comment>
<proteinExistence type="predicted"/>
<name>A0AAD5Q2G3_PYTIN</name>
<evidence type="ECO:0000313" key="5">
    <source>
        <dbReference type="Proteomes" id="UP001209570"/>
    </source>
</evidence>
<gene>
    <name evidence="4" type="ORF">P43SY_000931</name>
</gene>
<sequence length="406" mass="44338">MADNNETETKTQPPPPVSRALELSPASLKPAPRGGATLTQAPNGDVFLIGGANRDALSFGDVYCLDLASKSWSYVRPAGGSLSPRSGHSAVAFGHQLVVFGGLDASRGAVLNDVQVFDTETKRWWTPRVDADADSRDRPTPRNAHAAIRLARDRMLVFGGSSPFVGAMDDLFVLHIPVEDDAHDAPSPGASTPWRWERIETTERPAARELHAACWLPGAPRRICFVGGRGRDGALCDDVAVLDVARWTWTLQRPPNAPQCWQRCAHRPPNAPQCWQRCAHVAAIVDRQLVSVGGWDGAEISADAWVLSAALDSDVGTWEPRALEDATKRDRVERFGHCGCVVRLPAQDHEPEEQQQQHEETVEAPDKETRRRGQQQQQHALLVFGGMNADRDLQDLVVIAPAALAL</sequence>
<feature type="compositionally biased region" description="Basic and acidic residues" evidence="3">
    <location>
        <begin position="355"/>
        <end position="371"/>
    </location>
</feature>
<dbReference type="AlphaFoldDB" id="A0AAD5Q2G3"/>